<name>A0A0C2YM84_9AGAM</name>
<feature type="compositionally biased region" description="Basic and acidic residues" evidence="1">
    <location>
        <begin position="46"/>
        <end position="75"/>
    </location>
</feature>
<dbReference type="EMBL" id="KN822098">
    <property type="protein sequence ID" value="KIM57578.1"/>
    <property type="molecule type" value="Genomic_DNA"/>
</dbReference>
<evidence type="ECO:0000256" key="1">
    <source>
        <dbReference type="SAM" id="MobiDB-lite"/>
    </source>
</evidence>
<sequence length="87" mass="9997">MSSSNFGSNFSNNVLGINWKQVALPNLLEQMDDSIEVQIVKEAQRKAEEEKCKAKKEAKQKAEEDKRKAKEEYRAQAKVKRQQKANT</sequence>
<dbReference type="Proteomes" id="UP000053989">
    <property type="component" value="Unassembled WGS sequence"/>
</dbReference>
<reference evidence="2" key="3">
    <citation type="submission" date="2015-02" db="EMBL/GenBank/DDBJ databases">
        <title>Evolutionary Origins and Diversification of the Mycorrhizal Mutualists.</title>
        <authorList>
            <consortium name="DOE Joint Genome Institute"/>
            <consortium name="Mycorrhizal Genomics Consortium"/>
            <person name="Kohler A."/>
            <person name="Kuo A."/>
            <person name="Nagy L.G."/>
            <person name="Floudas D."/>
            <person name="Copeland A."/>
            <person name="Barry K.W."/>
            <person name="Cichocki N."/>
            <person name="Veneault-Fourrey C."/>
            <person name="LaButti K."/>
            <person name="Lindquist E.A."/>
            <person name="Lipzen A."/>
            <person name="Lundell T."/>
            <person name="Morin E."/>
            <person name="Murat C."/>
            <person name="Riley R."/>
            <person name="Ohm R."/>
            <person name="Sun H."/>
            <person name="Tunlid A."/>
            <person name="Henrissat B."/>
            <person name="Grigoriev I.V."/>
            <person name="Hibbett D.S."/>
            <person name="Martin F."/>
        </authorList>
    </citation>
    <scope>NUCLEOTIDE SEQUENCE</scope>
    <source>
        <strain evidence="2 4">Foug A</strain>
    </source>
</reference>
<evidence type="ECO:0000313" key="4">
    <source>
        <dbReference type="Proteomes" id="UP000053989"/>
    </source>
</evidence>
<dbReference type="HOGENOM" id="CLU_146877_0_0_1"/>
<dbReference type="AlphaFoldDB" id="A0A0C2YM84"/>
<keyword evidence="4" id="KW-1185">Reference proteome</keyword>
<accession>A0A0C2YM84</accession>
<dbReference type="EMBL" id="KN822314">
    <property type="protein sequence ID" value="KIM50883.1"/>
    <property type="molecule type" value="Genomic_DNA"/>
</dbReference>
<reference evidence="4" key="2">
    <citation type="submission" date="2015-01" db="EMBL/GenBank/DDBJ databases">
        <title>Evolutionary Origins and Diversification of the Mycorrhizal Mutualists.</title>
        <authorList>
            <consortium name="DOE Joint Genome Institute"/>
            <consortium name="Mycorrhizal Genomics Consortium"/>
            <person name="Kohler A."/>
            <person name="Kuo A."/>
            <person name="Nagy L.G."/>
            <person name="Floudas D."/>
            <person name="Copeland A."/>
            <person name="Barry K.W."/>
            <person name="Cichocki N."/>
            <person name="Veneault-Fourrey C."/>
            <person name="LaButti K."/>
            <person name="Lindquist E.A."/>
            <person name="Lipzen A."/>
            <person name="Lundell T."/>
            <person name="Morin E."/>
            <person name="Murat C."/>
            <person name="Riley R."/>
            <person name="Ohm R."/>
            <person name="Sun H."/>
            <person name="Tunlid A."/>
            <person name="Henrissat B."/>
            <person name="Grigoriev I.V."/>
            <person name="Hibbett D.S."/>
            <person name="Martin F."/>
        </authorList>
    </citation>
    <scope>NUCLEOTIDE SEQUENCE [LARGE SCALE GENOMIC DNA]</scope>
    <source>
        <strain evidence="3 4">Foug A</strain>
    </source>
</reference>
<protein>
    <submittedName>
        <fullName evidence="2">Uncharacterized protein</fullName>
    </submittedName>
</protein>
<organism evidence="2 4">
    <name type="scientific">Scleroderma citrinum Foug A</name>
    <dbReference type="NCBI Taxonomy" id="1036808"/>
    <lineage>
        <taxon>Eukaryota</taxon>
        <taxon>Fungi</taxon>
        <taxon>Dikarya</taxon>
        <taxon>Basidiomycota</taxon>
        <taxon>Agaricomycotina</taxon>
        <taxon>Agaricomycetes</taxon>
        <taxon>Agaricomycetidae</taxon>
        <taxon>Boletales</taxon>
        <taxon>Sclerodermatineae</taxon>
        <taxon>Sclerodermataceae</taxon>
        <taxon>Scleroderma</taxon>
    </lineage>
</organism>
<feature type="region of interest" description="Disordered" evidence="1">
    <location>
        <begin position="46"/>
        <end position="87"/>
    </location>
</feature>
<gene>
    <name evidence="3" type="ORF">SCLCIDRAFT_28674</name>
    <name evidence="2" type="ORF">SCLCIDRAFT_33919</name>
</gene>
<proteinExistence type="predicted"/>
<feature type="compositionally biased region" description="Basic residues" evidence="1">
    <location>
        <begin position="77"/>
        <end position="87"/>
    </location>
</feature>
<evidence type="ECO:0000313" key="2">
    <source>
        <dbReference type="EMBL" id="KIM50883.1"/>
    </source>
</evidence>
<reference evidence="2 4" key="1">
    <citation type="submission" date="2014-04" db="EMBL/GenBank/DDBJ databases">
        <authorList>
            <consortium name="DOE Joint Genome Institute"/>
            <person name="Kuo A."/>
            <person name="Kohler A."/>
            <person name="Nagy L.G."/>
            <person name="Floudas D."/>
            <person name="Copeland A."/>
            <person name="Barry K.W."/>
            <person name="Cichocki N."/>
            <person name="Veneault-Fourrey C."/>
            <person name="LaButti K."/>
            <person name="Lindquist E.A."/>
            <person name="Lipzen A."/>
            <person name="Lundell T."/>
            <person name="Morin E."/>
            <person name="Murat C."/>
            <person name="Sun H."/>
            <person name="Tunlid A."/>
            <person name="Henrissat B."/>
            <person name="Grigoriev I.V."/>
            <person name="Hibbett D.S."/>
            <person name="Martin F."/>
            <person name="Nordberg H.P."/>
            <person name="Cantor M.N."/>
            <person name="Hua S.X."/>
        </authorList>
    </citation>
    <scope>NUCLEOTIDE SEQUENCE [LARGE SCALE GENOMIC DNA]</scope>
    <source>
        <strain evidence="2 4">Foug A</strain>
    </source>
</reference>
<evidence type="ECO:0000313" key="3">
    <source>
        <dbReference type="EMBL" id="KIM57578.1"/>
    </source>
</evidence>